<dbReference type="AlphaFoldDB" id="A0A4Y2AWT0"/>
<organism evidence="1 2">
    <name type="scientific">Araneus ventricosus</name>
    <name type="common">Orbweaver spider</name>
    <name type="synonym">Epeira ventricosa</name>
    <dbReference type="NCBI Taxonomy" id="182803"/>
    <lineage>
        <taxon>Eukaryota</taxon>
        <taxon>Metazoa</taxon>
        <taxon>Ecdysozoa</taxon>
        <taxon>Arthropoda</taxon>
        <taxon>Chelicerata</taxon>
        <taxon>Arachnida</taxon>
        <taxon>Araneae</taxon>
        <taxon>Araneomorphae</taxon>
        <taxon>Entelegynae</taxon>
        <taxon>Araneoidea</taxon>
        <taxon>Araneidae</taxon>
        <taxon>Araneus</taxon>
    </lineage>
</organism>
<sequence length="98" mass="11248">MSRLSLQNSHPRLLLSPLLRECESLTSPPPHKSTPVSAFMDQQSKWSAWISKLRSTPFQLSSIFHIDDRFCVEWSFRECPVLTEGMLNPSSESRTIMP</sequence>
<accession>A0A4Y2AWT0</accession>
<name>A0A4Y2AWT0_ARAVE</name>
<proteinExistence type="predicted"/>
<protein>
    <submittedName>
        <fullName evidence="1">Uncharacterized protein</fullName>
    </submittedName>
</protein>
<evidence type="ECO:0000313" key="2">
    <source>
        <dbReference type="Proteomes" id="UP000499080"/>
    </source>
</evidence>
<gene>
    <name evidence="1" type="ORF">AVEN_196447_1</name>
</gene>
<keyword evidence="2" id="KW-1185">Reference proteome</keyword>
<dbReference type="EMBL" id="BGPR01000033">
    <property type="protein sequence ID" value="GBL83625.1"/>
    <property type="molecule type" value="Genomic_DNA"/>
</dbReference>
<dbReference type="Proteomes" id="UP000499080">
    <property type="component" value="Unassembled WGS sequence"/>
</dbReference>
<reference evidence="1 2" key="1">
    <citation type="journal article" date="2019" name="Sci. Rep.">
        <title>Orb-weaving spider Araneus ventricosus genome elucidates the spidroin gene catalogue.</title>
        <authorList>
            <person name="Kono N."/>
            <person name="Nakamura H."/>
            <person name="Ohtoshi R."/>
            <person name="Moran D.A.P."/>
            <person name="Shinohara A."/>
            <person name="Yoshida Y."/>
            <person name="Fujiwara M."/>
            <person name="Mori M."/>
            <person name="Tomita M."/>
            <person name="Arakawa K."/>
        </authorList>
    </citation>
    <scope>NUCLEOTIDE SEQUENCE [LARGE SCALE GENOMIC DNA]</scope>
</reference>
<evidence type="ECO:0000313" key="1">
    <source>
        <dbReference type="EMBL" id="GBL83625.1"/>
    </source>
</evidence>
<comment type="caution">
    <text evidence="1">The sequence shown here is derived from an EMBL/GenBank/DDBJ whole genome shotgun (WGS) entry which is preliminary data.</text>
</comment>